<evidence type="ECO:0000256" key="1">
    <source>
        <dbReference type="SAM" id="Coils"/>
    </source>
</evidence>
<dbReference type="EMBL" id="DVJO01000220">
    <property type="protein sequence ID" value="HIS83927.1"/>
    <property type="molecule type" value="Genomic_DNA"/>
</dbReference>
<evidence type="ECO:0000313" key="2">
    <source>
        <dbReference type="EMBL" id="HIS83927.1"/>
    </source>
</evidence>
<reference evidence="2" key="2">
    <citation type="journal article" date="2021" name="PeerJ">
        <title>Extensive microbial diversity within the chicken gut microbiome revealed by metagenomics and culture.</title>
        <authorList>
            <person name="Gilroy R."/>
            <person name="Ravi A."/>
            <person name="Getino M."/>
            <person name="Pursley I."/>
            <person name="Horton D.L."/>
            <person name="Alikhan N.F."/>
            <person name="Baker D."/>
            <person name="Gharbi K."/>
            <person name="Hall N."/>
            <person name="Watson M."/>
            <person name="Adriaenssens E.M."/>
            <person name="Foster-Nyarko E."/>
            <person name="Jarju S."/>
            <person name="Secka A."/>
            <person name="Antonio M."/>
            <person name="Oren A."/>
            <person name="Chaudhuri R.R."/>
            <person name="La Ragione R."/>
            <person name="Hildebrand F."/>
            <person name="Pallen M.J."/>
        </authorList>
    </citation>
    <scope>NUCLEOTIDE SEQUENCE</scope>
    <source>
        <strain evidence="2">CHK152-2994</strain>
    </source>
</reference>
<accession>A0A9D1FXG7</accession>
<sequence length="108" mass="12347">MGVITDTIRMQYLNNVKLDLEYKIQLVTQARMGLSQSASDLMQVGTDYSPDSPVVKQLNQRQAKLKVLEQKLEQQMIQYQTRLQMVSTELEACRSRLNSSIGRAFSYG</sequence>
<evidence type="ECO:0000313" key="3">
    <source>
        <dbReference type="Proteomes" id="UP000824139"/>
    </source>
</evidence>
<comment type="caution">
    <text evidence="2">The sequence shown here is derived from an EMBL/GenBank/DDBJ whole genome shotgun (WGS) entry which is preliminary data.</text>
</comment>
<dbReference type="AlphaFoldDB" id="A0A9D1FXG7"/>
<proteinExistence type="predicted"/>
<organism evidence="2 3">
    <name type="scientific">Candidatus Scatenecus faecavium</name>
    <dbReference type="NCBI Taxonomy" id="2840915"/>
    <lineage>
        <taxon>Bacteria</taxon>
        <taxon>Candidatus Scatenecus</taxon>
    </lineage>
</organism>
<protein>
    <submittedName>
        <fullName evidence="2">Uncharacterized protein</fullName>
    </submittedName>
</protein>
<gene>
    <name evidence="2" type="ORF">IAD41_10020</name>
</gene>
<name>A0A9D1FXG7_9BACT</name>
<reference evidence="2" key="1">
    <citation type="submission" date="2020-10" db="EMBL/GenBank/DDBJ databases">
        <authorList>
            <person name="Gilroy R."/>
        </authorList>
    </citation>
    <scope>NUCLEOTIDE SEQUENCE</scope>
    <source>
        <strain evidence="2">CHK152-2994</strain>
    </source>
</reference>
<dbReference type="Proteomes" id="UP000824139">
    <property type="component" value="Unassembled WGS sequence"/>
</dbReference>
<keyword evidence="1" id="KW-0175">Coiled coil</keyword>
<feature type="coiled-coil region" evidence="1">
    <location>
        <begin position="55"/>
        <end position="89"/>
    </location>
</feature>